<dbReference type="InterPro" id="IPR013216">
    <property type="entry name" value="Methyltransf_11"/>
</dbReference>
<feature type="domain" description="Methyltransferase type 11" evidence="1">
    <location>
        <begin position="47"/>
        <end position="141"/>
    </location>
</feature>
<evidence type="ECO:0000259" key="1">
    <source>
        <dbReference type="Pfam" id="PF08241"/>
    </source>
</evidence>
<dbReference type="eggNOG" id="COG2226">
    <property type="taxonomic scope" value="Bacteria"/>
</dbReference>
<dbReference type="CDD" id="cd02440">
    <property type="entry name" value="AdoMet_MTases"/>
    <property type="match status" value="1"/>
</dbReference>
<dbReference type="Proteomes" id="UP000027946">
    <property type="component" value="Unassembled WGS sequence"/>
</dbReference>
<proteinExistence type="predicted"/>
<dbReference type="Pfam" id="PF08241">
    <property type="entry name" value="Methyltransf_11"/>
    <property type="match status" value="1"/>
</dbReference>
<dbReference type="GO" id="GO:0032259">
    <property type="term" value="P:methylation"/>
    <property type="evidence" value="ECO:0007669"/>
    <property type="project" value="UniProtKB-KW"/>
</dbReference>
<organism evidence="2 3">
    <name type="scientific">Peptoclostridium litorale DSM 5388</name>
    <dbReference type="NCBI Taxonomy" id="1121324"/>
    <lineage>
        <taxon>Bacteria</taxon>
        <taxon>Bacillati</taxon>
        <taxon>Bacillota</taxon>
        <taxon>Clostridia</taxon>
        <taxon>Peptostreptococcales</taxon>
        <taxon>Peptoclostridiaceae</taxon>
        <taxon>Peptoclostridium</taxon>
    </lineage>
</organism>
<keyword evidence="2" id="KW-0808">Transferase</keyword>
<protein>
    <submittedName>
        <fullName evidence="2">Methyltransferase type 11</fullName>
    </submittedName>
</protein>
<evidence type="ECO:0000313" key="2">
    <source>
        <dbReference type="EMBL" id="KDR96759.1"/>
    </source>
</evidence>
<dbReference type="AlphaFoldDB" id="A0A069RIA6"/>
<sequence length="212" mass="24344">MKDINEKISGRYDRIARIYDILEEPMEKMVLSRWREELMYELEGKILEIGVGTGKNIEYYPEGADITAIDFSGKMLQRAEDRAVRLGKNVKLMLMDAQDMEFEDNTFDTVFTTCVFCSVPDPVKGLREIMRVCRDGGKIIMIEHVRSEGRIVGALMDILNPLVVTSYGANINRRTVENVRAAGFTDIHVENLWKDIVKKIVIHNVKKPHIRP</sequence>
<dbReference type="InterPro" id="IPR052356">
    <property type="entry name" value="Thiol_S-MT"/>
</dbReference>
<keyword evidence="3" id="KW-1185">Reference proteome</keyword>
<dbReference type="EMBL" id="JJMM01000002">
    <property type="protein sequence ID" value="KDR96759.1"/>
    <property type="molecule type" value="Genomic_DNA"/>
</dbReference>
<comment type="caution">
    <text evidence="2">The sequence shown here is derived from an EMBL/GenBank/DDBJ whole genome shotgun (WGS) entry which is preliminary data.</text>
</comment>
<dbReference type="SUPFAM" id="SSF53335">
    <property type="entry name" value="S-adenosyl-L-methionine-dependent methyltransferases"/>
    <property type="match status" value="1"/>
</dbReference>
<evidence type="ECO:0000313" key="3">
    <source>
        <dbReference type="Proteomes" id="UP000027946"/>
    </source>
</evidence>
<reference evidence="2 3" key="1">
    <citation type="submission" date="2014-03" db="EMBL/GenBank/DDBJ databases">
        <title>Genome sequence of Clostridium litorale W6, DSM 5388.</title>
        <authorList>
            <person name="Poehlein A."/>
            <person name="Jagirdar A."/>
            <person name="Khonsari B."/>
            <person name="Chibani C.M."/>
            <person name="Gutierrez Gutierrez D.A."/>
            <person name="Davydova E."/>
            <person name="Alghaithi H.S."/>
            <person name="Nair K.P."/>
            <person name="Dhamotharan K."/>
            <person name="Chandran L."/>
            <person name="G W."/>
            <person name="Daniel R."/>
        </authorList>
    </citation>
    <scope>NUCLEOTIDE SEQUENCE [LARGE SCALE GENOMIC DNA]</scope>
    <source>
        <strain evidence="2 3">W6</strain>
    </source>
</reference>
<dbReference type="PANTHER" id="PTHR45036:SF1">
    <property type="entry name" value="METHYLTRANSFERASE LIKE 7A"/>
    <property type="match status" value="1"/>
</dbReference>
<dbReference type="InterPro" id="IPR029063">
    <property type="entry name" value="SAM-dependent_MTases_sf"/>
</dbReference>
<dbReference type="GO" id="GO:0008757">
    <property type="term" value="F:S-adenosylmethionine-dependent methyltransferase activity"/>
    <property type="evidence" value="ECO:0007669"/>
    <property type="project" value="InterPro"/>
</dbReference>
<gene>
    <name evidence="2" type="ORF">CLIT_2c03650</name>
</gene>
<dbReference type="PANTHER" id="PTHR45036">
    <property type="entry name" value="METHYLTRANSFERASE LIKE 7B"/>
    <property type="match status" value="1"/>
</dbReference>
<dbReference type="RefSeq" id="WP_038261415.1">
    <property type="nucleotide sequence ID" value="NZ_FSRH01000019.1"/>
</dbReference>
<dbReference type="STRING" id="1121324.CLIT_2c03650"/>
<dbReference type="Gene3D" id="3.40.50.150">
    <property type="entry name" value="Vaccinia Virus protein VP39"/>
    <property type="match status" value="1"/>
</dbReference>
<accession>A0A069RIA6</accession>
<name>A0A069RIA6_PEPLI</name>
<keyword evidence="2" id="KW-0489">Methyltransferase</keyword>
<dbReference type="OrthoDB" id="5522265at2"/>